<dbReference type="CDD" id="cd18793">
    <property type="entry name" value="SF2_C_SNF"/>
    <property type="match status" value="1"/>
</dbReference>
<dbReference type="PANTHER" id="PTHR45629">
    <property type="entry name" value="SNF2/RAD54 FAMILY MEMBER"/>
    <property type="match status" value="1"/>
</dbReference>
<organism evidence="5 6">
    <name type="scientific">Plakobranchus ocellatus</name>
    <dbReference type="NCBI Taxonomy" id="259542"/>
    <lineage>
        <taxon>Eukaryota</taxon>
        <taxon>Metazoa</taxon>
        <taxon>Spiralia</taxon>
        <taxon>Lophotrochozoa</taxon>
        <taxon>Mollusca</taxon>
        <taxon>Gastropoda</taxon>
        <taxon>Heterobranchia</taxon>
        <taxon>Euthyneura</taxon>
        <taxon>Panpulmonata</taxon>
        <taxon>Sacoglossa</taxon>
        <taxon>Placobranchoidea</taxon>
        <taxon>Plakobranchidae</taxon>
        <taxon>Plakobranchus</taxon>
    </lineage>
</organism>
<dbReference type="PROSITE" id="PS51194">
    <property type="entry name" value="HELICASE_CTER"/>
    <property type="match status" value="1"/>
</dbReference>
<accession>A0AAV3YKI9</accession>
<reference evidence="5 6" key="1">
    <citation type="journal article" date="2021" name="Elife">
        <title>Chloroplast acquisition without the gene transfer in kleptoplastic sea slugs, Plakobranchus ocellatus.</title>
        <authorList>
            <person name="Maeda T."/>
            <person name="Takahashi S."/>
            <person name="Yoshida T."/>
            <person name="Shimamura S."/>
            <person name="Takaki Y."/>
            <person name="Nagai Y."/>
            <person name="Toyoda A."/>
            <person name="Suzuki Y."/>
            <person name="Arimoto A."/>
            <person name="Ishii H."/>
            <person name="Satoh N."/>
            <person name="Nishiyama T."/>
            <person name="Hasebe M."/>
            <person name="Maruyama T."/>
            <person name="Minagawa J."/>
            <person name="Obokata J."/>
            <person name="Shigenobu S."/>
        </authorList>
    </citation>
    <scope>NUCLEOTIDE SEQUENCE [LARGE SCALE GENOMIC DNA]</scope>
</reference>
<dbReference type="PANTHER" id="PTHR45629:SF7">
    <property type="entry name" value="DNA EXCISION REPAIR PROTEIN ERCC-6-RELATED"/>
    <property type="match status" value="1"/>
</dbReference>
<feature type="compositionally biased region" description="Basic and acidic residues" evidence="2">
    <location>
        <begin position="1212"/>
        <end position="1226"/>
    </location>
</feature>
<dbReference type="Gene3D" id="3.40.50.300">
    <property type="entry name" value="P-loop containing nucleotide triphosphate hydrolases"/>
    <property type="match status" value="1"/>
</dbReference>
<dbReference type="EMBL" id="BLXT01001085">
    <property type="protein sequence ID" value="GFN83057.1"/>
    <property type="molecule type" value="Genomic_DNA"/>
</dbReference>
<feature type="non-terminal residue" evidence="5">
    <location>
        <position position="1"/>
    </location>
</feature>
<feature type="compositionally biased region" description="Polar residues" evidence="2">
    <location>
        <begin position="1252"/>
        <end position="1268"/>
    </location>
</feature>
<dbReference type="InterPro" id="IPR038718">
    <property type="entry name" value="SNF2-like_sf"/>
</dbReference>
<proteinExistence type="predicted"/>
<dbReference type="Gene3D" id="3.40.50.10810">
    <property type="entry name" value="Tandem AAA-ATPase domain"/>
    <property type="match status" value="1"/>
</dbReference>
<dbReference type="InterPro" id="IPR001650">
    <property type="entry name" value="Helicase_C-like"/>
</dbReference>
<feature type="domain" description="Helicase C-terminal" evidence="4">
    <location>
        <begin position="296"/>
        <end position="447"/>
    </location>
</feature>
<feature type="compositionally biased region" description="Basic and acidic residues" evidence="2">
    <location>
        <begin position="525"/>
        <end position="543"/>
    </location>
</feature>
<feature type="compositionally biased region" description="Polar residues" evidence="2">
    <location>
        <begin position="915"/>
        <end position="931"/>
    </location>
</feature>
<feature type="compositionally biased region" description="Acidic residues" evidence="2">
    <location>
        <begin position="1001"/>
        <end position="1010"/>
    </location>
</feature>
<feature type="compositionally biased region" description="Basic and acidic residues" evidence="2">
    <location>
        <begin position="1047"/>
        <end position="1064"/>
    </location>
</feature>
<dbReference type="InterPro" id="IPR027417">
    <property type="entry name" value="P-loop_NTPase"/>
</dbReference>
<feature type="region of interest" description="Disordered" evidence="2">
    <location>
        <begin position="1325"/>
        <end position="1358"/>
    </location>
</feature>
<feature type="compositionally biased region" description="Basic and acidic residues" evidence="2">
    <location>
        <begin position="859"/>
        <end position="876"/>
    </location>
</feature>
<feature type="compositionally biased region" description="Basic residues" evidence="2">
    <location>
        <begin position="600"/>
        <end position="610"/>
    </location>
</feature>
<dbReference type="InterPro" id="IPR050496">
    <property type="entry name" value="SNF2_RAD54_helicase_repair"/>
</dbReference>
<evidence type="ECO:0000313" key="6">
    <source>
        <dbReference type="Proteomes" id="UP000735302"/>
    </source>
</evidence>
<dbReference type="InterPro" id="IPR000330">
    <property type="entry name" value="SNF2_N"/>
</dbReference>
<sequence length="1396" mass="156843">KYHGPEKDCCFADLRKGKLEIVITTFETFRDKVEQLNQVEWEAVIVDEVHKIKGLRAQVTQALRIIKTPCRFGLTGTALQNNMTELWSLLDWAQPKILGTLEQFDNIFVKAIETGQKCDATKRELAHARKQRDKFASIRRKMLLRRTKKLIANQMPNKEELVVMCRLTDLQTSVYKAILGHPDMHLVLQAEDPCDCKSGKQRASCCYKRRADGTKVWGLVFSFMHLMLKAANHVGLLIPDSDTTDNVGTSLKEKPGAGLAQSVFRIAFRDQPQFVELTRSAAFRTLSDPRYCGKMKILQGLLHVFEKNHDKVLIFSYSTKLLDIIEQYVIGQGFEYSRIDGKVSGQRRRDIVLKFNTDPSLFICLISTKAGGLGLNLTGANRVVIFDPNWNPSHDLQAQDRAYRIGQTRDVKVFRLVSAGTIEENIYLRQIYKQQLDEVAIGSINARRYFHGIQGDKTNQGELFGIKNMFALRTGDVCLTMDILKRNERLEQGLAGFDITKYIPPKTDGGSTTDAQNSEEEDEIDDRKHHESEKSDDERSEREEKEEDEQFLRDIFGKDHIRLKPSSSTSLEQSSRKMTTKESSSDNSDEDEFSFFPSRTSHRLRKHSKKANLPQRSKDCDTRNSSHVSHSISEPIECAEAEHQSKREKTALYDFDDLFDMSDITFSTTKASAKSFVSDQIDRDKLLHLTSKLNFESKNPDTSSKKSGISWPFPGSDCETENSNDDLKGAHNKGSLGFERVSERRERNRKEVHQMTMPSKRNAKKVASCKKKGHSRQYKPQDSKLTKSKPSFSSEQSLLAASNVLHTHTNAGVLGTSKAEDHMTHCAIKDVYELNTNTQALALVCDPLSHSEDTIERAAEHERDKCASATDSDSKRRDCKKGYGLTAGSHNYKSKQAISTTNFYYKSEKSCNQTTISGDISKTSRNSADGTSQKREYKQSAGDTPRKKKNEISPSKQKRVRGCNSKAPTPFFLEANTLASDSQESVTAVCPQFQPSLPALSDDDDDDEATEVYHPISPPPKKKPSPFGKVSPLRSQHRTRLRYKREGIGRESNNKIAQRGDENPSKCTDLPHNASFPQKPHTVLFKNNQPDEDIATLLNEIGQPSGGAMTKQEESSKLPVNDCETQGNLKSVGEERDILCHSEFETKGNDTLSAKMPAKSIAGPSRSSIRSKVTPIRRRTPVSLLDDIFGESFPLPSDNVNGKYETKGGITSDKKRDITSETEVSKANKRQSPVRGGKSVNRAPDEKLMSIKASSKQSTVTSDQNQTKVKNHGSLHTKPHQANATINMGRSVLGKRSATTSFHESSAAAGESESELFDDLFTQSTLREESHSHSDVSHKARKVNERPKRSYTPAVKSSRKLFEEDKGVDLDFDDLEKWSKFNRRHSIPSDSESLFS</sequence>
<comment type="caution">
    <text evidence="5">The sequence shown here is derived from an EMBL/GenBank/DDBJ whole genome shotgun (WGS) entry which is preliminary data.</text>
</comment>
<evidence type="ECO:0000256" key="2">
    <source>
        <dbReference type="SAM" id="MobiDB-lite"/>
    </source>
</evidence>
<feature type="compositionally biased region" description="Basic and acidic residues" evidence="2">
    <location>
        <begin position="550"/>
        <end position="562"/>
    </location>
</feature>
<feature type="region of interest" description="Disordered" evidence="2">
    <location>
        <begin position="500"/>
        <end position="644"/>
    </location>
</feature>
<feature type="compositionally biased region" description="Polar residues" evidence="2">
    <location>
        <begin position="695"/>
        <end position="707"/>
    </location>
</feature>
<dbReference type="SMART" id="SM00490">
    <property type="entry name" value="HELICc"/>
    <property type="match status" value="1"/>
</dbReference>
<gene>
    <name evidence="5" type="ORF">PoB_000956300</name>
</gene>
<keyword evidence="6" id="KW-1185">Reference proteome</keyword>
<keyword evidence="1" id="KW-0378">Hydrolase</keyword>
<feature type="region of interest" description="Disordered" evidence="2">
    <location>
        <begin position="1047"/>
        <end position="1066"/>
    </location>
</feature>
<dbReference type="GO" id="GO:0005524">
    <property type="term" value="F:ATP binding"/>
    <property type="evidence" value="ECO:0007669"/>
    <property type="project" value="InterPro"/>
</dbReference>
<feature type="compositionally biased region" description="Polar residues" evidence="2">
    <location>
        <begin position="565"/>
        <end position="577"/>
    </location>
</feature>
<feature type="compositionally biased region" description="Basic and acidic residues" evidence="2">
    <location>
        <begin position="1326"/>
        <end position="1348"/>
    </location>
</feature>
<dbReference type="InterPro" id="IPR014001">
    <property type="entry name" value="Helicase_ATP-bd"/>
</dbReference>
<protein>
    <submittedName>
        <fullName evidence="5">DNA excision repair protein ercc-6-like 2</fullName>
    </submittedName>
</protein>
<dbReference type="GO" id="GO:0016787">
    <property type="term" value="F:hydrolase activity"/>
    <property type="evidence" value="ECO:0007669"/>
    <property type="project" value="UniProtKB-KW"/>
</dbReference>
<evidence type="ECO:0000313" key="5">
    <source>
        <dbReference type="EMBL" id="GFN83057.1"/>
    </source>
</evidence>
<feature type="region of interest" description="Disordered" evidence="2">
    <location>
        <begin position="859"/>
        <end position="885"/>
    </location>
</feature>
<feature type="region of interest" description="Disordered" evidence="2">
    <location>
        <begin position="1295"/>
        <end position="1314"/>
    </location>
</feature>
<evidence type="ECO:0000259" key="4">
    <source>
        <dbReference type="PROSITE" id="PS51194"/>
    </source>
</evidence>
<feature type="region of interest" description="Disordered" evidence="2">
    <location>
        <begin position="1195"/>
        <end position="1287"/>
    </location>
</feature>
<evidence type="ECO:0000259" key="3">
    <source>
        <dbReference type="PROSITE" id="PS51192"/>
    </source>
</evidence>
<feature type="compositionally biased region" description="Basic and acidic residues" evidence="2">
    <location>
        <begin position="740"/>
        <end position="753"/>
    </location>
</feature>
<dbReference type="SUPFAM" id="SSF52540">
    <property type="entry name" value="P-loop containing nucleoside triphosphate hydrolases"/>
    <property type="match status" value="2"/>
</dbReference>
<feature type="compositionally biased region" description="Basic residues" evidence="2">
    <location>
        <begin position="761"/>
        <end position="777"/>
    </location>
</feature>
<feature type="region of interest" description="Disordered" evidence="2">
    <location>
        <begin position="915"/>
        <end position="967"/>
    </location>
</feature>
<dbReference type="Pfam" id="PF00271">
    <property type="entry name" value="Helicase_C"/>
    <property type="match status" value="1"/>
</dbReference>
<dbReference type="Pfam" id="PF00176">
    <property type="entry name" value="SNF2-rel_dom"/>
    <property type="match status" value="1"/>
</dbReference>
<evidence type="ECO:0000256" key="1">
    <source>
        <dbReference type="ARBA" id="ARBA00022801"/>
    </source>
</evidence>
<feature type="compositionally biased region" description="Basic residues" evidence="2">
    <location>
        <begin position="1269"/>
        <end position="1279"/>
    </location>
</feature>
<feature type="region of interest" description="Disordered" evidence="2">
    <location>
        <begin position="994"/>
        <end position="1039"/>
    </location>
</feature>
<dbReference type="Proteomes" id="UP000735302">
    <property type="component" value="Unassembled WGS sequence"/>
</dbReference>
<dbReference type="PROSITE" id="PS51192">
    <property type="entry name" value="HELICASE_ATP_BIND_1"/>
    <property type="match status" value="1"/>
</dbReference>
<dbReference type="InterPro" id="IPR049730">
    <property type="entry name" value="SNF2/RAD54-like_C"/>
</dbReference>
<name>A0AAV3YKI9_9GAST</name>
<feature type="domain" description="Helicase ATP-binding" evidence="3">
    <location>
        <begin position="1"/>
        <end position="96"/>
    </location>
</feature>
<feature type="region of interest" description="Disordered" evidence="2">
    <location>
        <begin position="695"/>
        <end position="794"/>
    </location>
</feature>